<dbReference type="Gene3D" id="3.90.226.10">
    <property type="entry name" value="2-enoyl-CoA Hydratase, Chain A, domain 1"/>
    <property type="match status" value="1"/>
</dbReference>
<dbReference type="PANTHER" id="PTHR43176:SF3">
    <property type="entry name" value="3-HYDROXYISOBUTYRYL-COA HYDROLASE, MITOCHONDRIAL"/>
    <property type="match status" value="1"/>
</dbReference>
<reference evidence="5 6" key="1">
    <citation type="submission" date="2023-07" db="EMBL/GenBank/DDBJ databases">
        <title>Sorghum-associated microbial communities from plants grown in Nebraska, USA.</title>
        <authorList>
            <person name="Schachtman D."/>
        </authorList>
    </citation>
    <scope>NUCLEOTIDE SEQUENCE [LARGE SCALE GENOMIC DNA]</scope>
    <source>
        <strain evidence="5 6">584</strain>
    </source>
</reference>
<organism evidence="5 6">
    <name type="scientific">Inquilinus ginsengisoli</name>
    <dbReference type="NCBI Taxonomy" id="363840"/>
    <lineage>
        <taxon>Bacteria</taxon>
        <taxon>Pseudomonadati</taxon>
        <taxon>Pseudomonadota</taxon>
        <taxon>Alphaproteobacteria</taxon>
        <taxon>Rhodospirillales</taxon>
        <taxon>Rhodospirillaceae</taxon>
        <taxon>Inquilinus</taxon>
    </lineage>
</organism>
<feature type="domain" description="Enoyl-CoA hydratase/isomerase" evidence="4">
    <location>
        <begin position="14"/>
        <end position="346"/>
    </location>
</feature>
<dbReference type="SUPFAM" id="SSF52096">
    <property type="entry name" value="ClpP/crotonase"/>
    <property type="match status" value="1"/>
</dbReference>
<evidence type="ECO:0000259" key="4">
    <source>
        <dbReference type="Pfam" id="PF16113"/>
    </source>
</evidence>
<dbReference type="RefSeq" id="WP_309799206.1">
    <property type="nucleotide sequence ID" value="NZ_JAVDPW010000010.1"/>
</dbReference>
<keyword evidence="6" id="KW-1185">Reference proteome</keyword>
<gene>
    <name evidence="5" type="ORF">E9232_005339</name>
</gene>
<proteinExistence type="predicted"/>
<comment type="caution">
    <text evidence="5">The sequence shown here is derived from an EMBL/GenBank/DDBJ whole genome shotgun (WGS) entry which is preliminary data.</text>
</comment>
<evidence type="ECO:0000313" key="6">
    <source>
        <dbReference type="Proteomes" id="UP001262410"/>
    </source>
</evidence>
<comment type="catalytic activity">
    <reaction evidence="1">
        <text>3-hydroxy-2-methylpropanoyl-CoA + H2O = 3-hydroxy-2-methylpropanoate + CoA + H(+)</text>
        <dbReference type="Rhea" id="RHEA:20888"/>
        <dbReference type="ChEBI" id="CHEBI:11805"/>
        <dbReference type="ChEBI" id="CHEBI:15377"/>
        <dbReference type="ChEBI" id="CHEBI:15378"/>
        <dbReference type="ChEBI" id="CHEBI:57287"/>
        <dbReference type="ChEBI" id="CHEBI:57340"/>
        <dbReference type="EC" id="3.1.2.4"/>
    </reaction>
</comment>
<name>A0ABU1JW00_9PROT</name>
<dbReference type="Proteomes" id="UP001262410">
    <property type="component" value="Unassembled WGS sequence"/>
</dbReference>
<keyword evidence="3" id="KW-0378">Hydrolase</keyword>
<dbReference type="NCBIfam" id="NF004127">
    <property type="entry name" value="PRK05617.1"/>
    <property type="match status" value="1"/>
</dbReference>
<keyword evidence="5" id="KW-0456">Lyase</keyword>
<dbReference type="PANTHER" id="PTHR43176">
    <property type="entry name" value="3-HYDROXYISOBUTYRYL-COA HYDROLASE-RELATED"/>
    <property type="match status" value="1"/>
</dbReference>
<dbReference type="EC" id="3.1.2.4" evidence="2"/>
<evidence type="ECO:0000256" key="1">
    <source>
        <dbReference type="ARBA" id="ARBA00001709"/>
    </source>
</evidence>
<dbReference type="InterPro" id="IPR045004">
    <property type="entry name" value="ECH_dom"/>
</dbReference>
<dbReference type="GO" id="GO:0004300">
    <property type="term" value="F:enoyl-CoA hydratase activity"/>
    <property type="evidence" value="ECO:0007669"/>
    <property type="project" value="UniProtKB-EC"/>
</dbReference>
<protein>
    <recommendedName>
        <fullName evidence="2">3-hydroxyisobutyryl-CoA hydrolase</fullName>
        <ecNumber evidence="2">3.1.2.4</ecNumber>
    </recommendedName>
</protein>
<evidence type="ECO:0000256" key="3">
    <source>
        <dbReference type="ARBA" id="ARBA00022801"/>
    </source>
</evidence>
<dbReference type="Pfam" id="PF16113">
    <property type="entry name" value="ECH_2"/>
    <property type="match status" value="1"/>
</dbReference>
<evidence type="ECO:0000256" key="2">
    <source>
        <dbReference type="ARBA" id="ARBA00011915"/>
    </source>
</evidence>
<dbReference type="InterPro" id="IPR029045">
    <property type="entry name" value="ClpP/crotonase-like_dom_sf"/>
</dbReference>
<sequence length="357" mass="38233">MTDEILFDREGPIAIVTLNRPKALNALTLGMCRALLPKIAEWTDDPYLHAVVVRGAGDRAFCAGGDIRAVYDLGPAAAKAALTGDPEADFFRTEYRLNHAIHHFPKPWIALLDGVTMGGGLGLSVHGSHRVTTEKAMCAMPECGIGLFPDIGGGWFLSRCPGETGTYLALTGARLHAADLLYTRLATHHVASARIDDLVAALADAAWIGNGGLVAESVLQDFAADPGAAALPPLRPVIDACFRHDTVEEILAALDAEGGDWATAAAAQIRAGSPTSLKVTLRQMRQGKTMPYDAVAAMEFRMVHRFLSAPDVFEGIRAQLVDKTRDPKWRPAMLDAVDEADVAAYFQPLPGPELTFD</sequence>
<dbReference type="CDD" id="cd06558">
    <property type="entry name" value="crotonase-like"/>
    <property type="match status" value="1"/>
</dbReference>
<dbReference type="InterPro" id="IPR032259">
    <property type="entry name" value="HIBYL-CoA-H"/>
</dbReference>
<dbReference type="EMBL" id="JAVDPW010000010">
    <property type="protein sequence ID" value="MDR6292794.1"/>
    <property type="molecule type" value="Genomic_DNA"/>
</dbReference>
<evidence type="ECO:0000313" key="5">
    <source>
        <dbReference type="EMBL" id="MDR6292794.1"/>
    </source>
</evidence>
<accession>A0ABU1JW00</accession>